<evidence type="ECO:0000313" key="3">
    <source>
        <dbReference type="EMBL" id="URD78793.1"/>
    </source>
</evidence>
<evidence type="ECO:0000313" key="4">
    <source>
        <dbReference type="Proteomes" id="UP001055439"/>
    </source>
</evidence>
<gene>
    <name evidence="3" type="ORF">MUK42_02456</name>
</gene>
<dbReference type="Pfam" id="PF07717">
    <property type="entry name" value="OB_NTP_bind"/>
    <property type="match status" value="1"/>
</dbReference>
<keyword evidence="1" id="KW-0547">Nucleotide-binding</keyword>
<keyword evidence="1" id="KW-0347">Helicase</keyword>
<keyword evidence="4" id="KW-1185">Reference proteome</keyword>
<reference evidence="3" key="1">
    <citation type="submission" date="2022-05" db="EMBL/GenBank/DDBJ databases">
        <title>The Musa troglodytarum L. genome provides insights into the mechanism of non-climacteric behaviour and enrichment of carotenoids.</title>
        <authorList>
            <person name="Wang J."/>
        </authorList>
    </citation>
    <scope>NUCLEOTIDE SEQUENCE</scope>
    <source>
        <tissue evidence="3">Leaf</tissue>
    </source>
</reference>
<proteinExistence type="predicted"/>
<protein>
    <recommendedName>
        <fullName evidence="2">DEAD-box helicase OB fold domain-containing protein</fullName>
    </recommendedName>
</protein>
<dbReference type="GO" id="GO:0004386">
    <property type="term" value="F:helicase activity"/>
    <property type="evidence" value="ECO:0007669"/>
    <property type="project" value="UniProtKB-KW"/>
</dbReference>
<name>A0A9E7JF36_9LILI</name>
<feature type="domain" description="DEAD-box helicase OB fold" evidence="2">
    <location>
        <begin position="146"/>
        <end position="219"/>
    </location>
</feature>
<keyword evidence="1" id="KW-0067">ATP-binding</keyword>
<dbReference type="EMBL" id="CP097503">
    <property type="protein sequence ID" value="URD78793.1"/>
    <property type="molecule type" value="Genomic_DNA"/>
</dbReference>
<dbReference type="OrthoDB" id="10253254at2759"/>
<organism evidence="3 4">
    <name type="scientific">Musa troglodytarum</name>
    <name type="common">fe'i banana</name>
    <dbReference type="NCBI Taxonomy" id="320322"/>
    <lineage>
        <taxon>Eukaryota</taxon>
        <taxon>Viridiplantae</taxon>
        <taxon>Streptophyta</taxon>
        <taxon>Embryophyta</taxon>
        <taxon>Tracheophyta</taxon>
        <taxon>Spermatophyta</taxon>
        <taxon>Magnoliopsida</taxon>
        <taxon>Liliopsida</taxon>
        <taxon>Zingiberales</taxon>
        <taxon>Musaceae</taxon>
        <taxon>Musa</taxon>
    </lineage>
</organism>
<dbReference type="AlphaFoldDB" id="A0A9E7JF36"/>
<evidence type="ECO:0000256" key="1">
    <source>
        <dbReference type="ARBA" id="ARBA00022806"/>
    </source>
</evidence>
<evidence type="ECO:0000259" key="2">
    <source>
        <dbReference type="Pfam" id="PF07717"/>
    </source>
</evidence>
<keyword evidence="1" id="KW-0378">Hydrolase</keyword>
<dbReference type="Proteomes" id="UP001055439">
    <property type="component" value="Chromosome 10"/>
</dbReference>
<accession>A0A9E7JF36</accession>
<dbReference type="InterPro" id="IPR011709">
    <property type="entry name" value="DEAD-box_helicase_OB_fold"/>
</dbReference>
<sequence>MLCFNISLVANSFQDMRIHREEIVSQRSNNGRQNVAIALLKDHTSIGQVKNFAGHEKGHSQISVERKKVVDVRDQLSRLLRRLGLALKSYARLCDMPYSLEFFSLVRFWKMAPAQTKILSQGLKHAEILRMFISMIEIDNPSLWILRKAIIAGFFANSCHLEEYSHNGLYKTVRSSEEVYIHPSSVLFRVNPKWVVYHSLVSTNKHYMRNLLFMYPQTVPLVCLTSSGNQ</sequence>